<evidence type="ECO:0000256" key="3">
    <source>
        <dbReference type="ARBA" id="ARBA00022527"/>
    </source>
</evidence>
<evidence type="ECO:0000256" key="1">
    <source>
        <dbReference type="ARBA" id="ARBA00006485"/>
    </source>
</evidence>
<dbReference type="GO" id="GO:0030332">
    <property type="term" value="F:cyclin binding"/>
    <property type="evidence" value="ECO:0007669"/>
    <property type="project" value="TreeGrafter"/>
</dbReference>
<feature type="binding site" evidence="10">
    <location>
        <position position="39"/>
    </location>
    <ligand>
        <name>ATP</name>
        <dbReference type="ChEBI" id="CHEBI:30616"/>
    </ligand>
</feature>
<evidence type="ECO:0000256" key="11">
    <source>
        <dbReference type="RuleBase" id="RU000304"/>
    </source>
</evidence>
<evidence type="ECO:0000256" key="10">
    <source>
        <dbReference type="PROSITE-ProRule" id="PRU10141"/>
    </source>
</evidence>
<dbReference type="EC" id="2.7.11.22" evidence="2"/>
<evidence type="ECO:0000313" key="13">
    <source>
        <dbReference type="EMBL" id="PRP89625.1"/>
    </source>
</evidence>
<keyword evidence="14" id="KW-1185">Reference proteome</keyword>
<dbReference type="Pfam" id="PF00069">
    <property type="entry name" value="Pkinase"/>
    <property type="match status" value="1"/>
</dbReference>
<evidence type="ECO:0000256" key="6">
    <source>
        <dbReference type="ARBA" id="ARBA00022777"/>
    </source>
</evidence>
<dbReference type="PANTHER" id="PTHR24056:SF254">
    <property type="entry name" value="CYCLIN-DEPENDENT KINASE 2"/>
    <property type="match status" value="1"/>
</dbReference>
<dbReference type="InterPro" id="IPR050108">
    <property type="entry name" value="CDK"/>
</dbReference>
<dbReference type="AlphaFoldDB" id="A0A2P6P088"/>
<dbReference type="GO" id="GO:0005524">
    <property type="term" value="F:ATP binding"/>
    <property type="evidence" value="ECO:0007669"/>
    <property type="project" value="UniProtKB-UniRule"/>
</dbReference>
<dbReference type="PANTHER" id="PTHR24056">
    <property type="entry name" value="CELL DIVISION PROTEIN KINASE"/>
    <property type="match status" value="1"/>
</dbReference>
<dbReference type="Gene3D" id="3.30.200.20">
    <property type="entry name" value="Phosphorylase Kinase, domain 1"/>
    <property type="match status" value="1"/>
</dbReference>
<keyword evidence="3 11" id="KW-0723">Serine/threonine-protein kinase</keyword>
<gene>
    <name evidence="13" type="ORF">PROFUN_00889</name>
</gene>
<evidence type="ECO:0000256" key="2">
    <source>
        <dbReference type="ARBA" id="ARBA00012425"/>
    </source>
</evidence>
<evidence type="ECO:0000256" key="8">
    <source>
        <dbReference type="ARBA" id="ARBA00047811"/>
    </source>
</evidence>
<dbReference type="GO" id="GO:0005737">
    <property type="term" value="C:cytoplasm"/>
    <property type="evidence" value="ECO:0007669"/>
    <property type="project" value="TreeGrafter"/>
</dbReference>
<dbReference type="FunFam" id="3.30.200.20:FF:000375">
    <property type="entry name" value="Cell division related protein kinase 2"/>
    <property type="match status" value="1"/>
</dbReference>
<dbReference type="GO" id="GO:0000082">
    <property type="term" value="P:G1/S transition of mitotic cell cycle"/>
    <property type="evidence" value="ECO:0007669"/>
    <property type="project" value="TreeGrafter"/>
</dbReference>
<feature type="domain" description="Protein kinase" evidence="12">
    <location>
        <begin position="10"/>
        <end position="291"/>
    </location>
</feature>
<dbReference type="PROSITE" id="PS50011">
    <property type="entry name" value="PROTEIN_KINASE_DOM"/>
    <property type="match status" value="1"/>
</dbReference>
<sequence length="305" mass="35564">MNGDGPTTKYEILEKLGEGTYGMVYRARDRETDRIVALKRIRLDSDNEGIPATSLREISLLKELDHPNIVRLEDVLTTPNRLFLVFEFLDFDLKKYIDSVDDVIQPQLVKSYLYQLIQSIAYCHSHRVLHRDLKPQNLLIDRKGALKLADFGLGRAFGVPMRPYTKEVITLWYRAPELLMGSKVYATSVDMWAVGCIFAEMTTRRALFQGDSEVDQLYRIFHLLGTPNRDMWPNIESLQNFSPEFPQWKRTDIRKSVPGLDESGYQLLMEMLQYDPTKRIAAKKALRHPYFNNLDKKNYRGMEYQ</sequence>
<dbReference type="InterPro" id="IPR000719">
    <property type="entry name" value="Prot_kinase_dom"/>
</dbReference>
<proteinExistence type="inferred from homology"/>
<keyword evidence="4" id="KW-0808">Transferase</keyword>
<accession>A0A2P6P088</accession>
<evidence type="ECO:0000256" key="7">
    <source>
        <dbReference type="ARBA" id="ARBA00022840"/>
    </source>
</evidence>
<evidence type="ECO:0000259" key="12">
    <source>
        <dbReference type="PROSITE" id="PS50011"/>
    </source>
</evidence>
<protein>
    <recommendedName>
        <fullName evidence="2">cyclin-dependent kinase</fullName>
        <ecNumber evidence="2">2.7.11.22</ecNumber>
    </recommendedName>
</protein>
<dbReference type="InterPro" id="IPR008271">
    <property type="entry name" value="Ser/Thr_kinase_AS"/>
</dbReference>
<dbReference type="GO" id="GO:0004693">
    <property type="term" value="F:cyclin-dependent protein serine/threonine kinase activity"/>
    <property type="evidence" value="ECO:0007669"/>
    <property type="project" value="UniProtKB-EC"/>
</dbReference>
<evidence type="ECO:0000256" key="5">
    <source>
        <dbReference type="ARBA" id="ARBA00022741"/>
    </source>
</evidence>
<name>A0A2P6P088_9EUKA</name>
<dbReference type="EMBL" id="MDYQ01000002">
    <property type="protein sequence ID" value="PRP89625.1"/>
    <property type="molecule type" value="Genomic_DNA"/>
</dbReference>
<dbReference type="InParanoid" id="A0A2P6P088"/>
<dbReference type="OrthoDB" id="1732493at2759"/>
<dbReference type="Proteomes" id="UP000241769">
    <property type="component" value="Unassembled WGS sequence"/>
</dbReference>
<comment type="catalytic activity">
    <reaction evidence="8">
        <text>L-threonyl-[protein] + ATP = O-phospho-L-threonyl-[protein] + ADP + H(+)</text>
        <dbReference type="Rhea" id="RHEA:46608"/>
        <dbReference type="Rhea" id="RHEA-COMP:11060"/>
        <dbReference type="Rhea" id="RHEA-COMP:11605"/>
        <dbReference type="ChEBI" id="CHEBI:15378"/>
        <dbReference type="ChEBI" id="CHEBI:30013"/>
        <dbReference type="ChEBI" id="CHEBI:30616"/>
        <dbReference type="ChEBI" id="CHEBI:61977"/>
        <dbReference type="ChEBI" id="CHEBI:456216"/>
        <dbReference type="EC" id="2.7.11.22"/>
    </reaction>
</comment>
<evidence type="ECO:0000256" key="4">
    <source>
        <dbReference type="ARBA" id="ARBA00022679"/>
    </source>
</evidence>
<dbReference type="STRING" id="1890364.A0A2P6P088"/>
<dbReference type="GO" id="GO:0010468">
    <property type="term" value="P:regulation of gene expression"/>
    <property type="evidence" value="ECO:0007669"/>
    <property type="project" value="TreeGrafter"/>
</dbReference>
<dbReference type="PROSITE" id="PS00108">
    <property type="entry name" value="PROTEIN_KINASE_ST"/>
    <property type="match status" value="1"/>
</dbReference>
<reference evidence="13 14" key="1">
    <citation type="journal article" date="2018" name="Genome Biol. Evol.">
        <title>Multiple Roots of Fruiting Body Formation in Amoebozoa.</title>
        <authorList>
            <person name="Hillmann F."/>
            <person name="Forbes G."/>
            <person name="Novohradska S."/>
            <person name="Ferling I."/>
            <person name="Riege K."/>
            <person name="Groth M."/>
            <person name="Westermann M."/>
            <person name="Marz M."/>
            <person name="Spaller T."/>
            <person name="Winckler T."/>
            <person name="Schaap P."/>
            <person name="Glockner G."/>
        </authorList>
    </citation>
    <scope>NUCLEOTIDE SEQUENCE [LARGE SCALE GENOMIC DNA]</scope>
    <source>
        <strain evidence="13 14">Jena</strain>
    </source>
</reference>
<dbReference type="FunFam" id="1.10.510.10:FF:000184">
    <property type="entry name" value="cyclin-dependent kinase 5 homolog"/>
    <property type="match status" value="1"/>
</dbReference>
<organism evidence="13 14">
    <name type="scientific">Planoprotostelium fungivorum</name>
    <dbReference type="NCBI Taxonomy" id="1890364"/>
    <lineage>
        <taxon>Eukaryota</taxon>
        <taxon>Amoebozoa</taxon>
        <taxon>Evosea</taxon>
        <taxon>Variosea</taxon>
        <taxon>Cavosteliida</taxon>
        <taxon>Cavosteliaceae</taxon>
        <taxon>Planoprotostelium</taxon>
    </lineage>
</organism>
<dbReference type="SUPFAM" id="SSF56112">
    <property type="entry name" value="Protein kinase-like (PK-like)"/>
    <property type="match status" value="1"/>
</dbReference>
<comment type="caution">
    <text evidence="13">The sequence shown here is derived from an EMBL/GenBank/DDBJ whole genome shotgun (WGS) entry which is preliminary data.</text>
</comment>
<dbReference type="Gene3D" id="1.10.510.10">
    <property type="entry name" value="Transferase(Phosphotransferase) domain 1"/>
    <property type="match status" value="1"/>
</dbReference>
<keyword evidence="6 13" id="KW-0418">Kinase</keyword>
<dbReference type="InterPro" id="IPR017441">
    <property type="entry name" value="Protein_kinase_ATP_BS"/>
</dbReference>
<dbReference type="GO" id="GO:0010389">
    <property type="term" value="P:regulation of G2/M transition of mitotic cell cycle"/>
    <property type="evidence" value="ECO:0007669"/>
    <property type="project" value="TreeGrafter"/>
</dbReference>
<dbReference type="GO" id="GO:0007165">
    <property type="term" value="P:signal transduction"/>
    <property type="evidence" value="ECO:0007669"/>
    <property type="project" value="TreeGrafter"/>
</dbReference>
<dbReference type="GO" id="GO:0005634">
    <property type="term" value="C:nucleus"/>
    <property type="evidence" value="ECO:0007669"/>
    <property type="project" value="TreeGrafter"/>
</dbReference>
<dbReference type="PROSITE" id="PS00107">
    <property type="entry name" value="PROTEIN_KINASE_ATP"/>
    <property type="match status" value="1"/>
</dbReference>
<keyword evidence="5 10" id="KW-0547">Nucleotide-binding</keyword>
<evidence type="ECO:0000256" key="9">
    <source>
        <dbReference type="ARBA" id="ARBA00048367"/>
    </source>
</evidence>
<dbReference type="FunCoup" id="A0A2P6P088">
    <property type="interactions" value="2"/>
</dbReference>
<evidence type="ECO:0000313" key="14">
    <source>
        <dbReference type="Proteomes" id="UP000241769"/>
    </source>
</evidence>
<dbReference type="GO" id="GO:0000307">
    <property type="term" value="C:cyclin-dependent protein kinase holoenzyme complex"/>
    <property type="evidence" value="ECO:0007669"/>
    <property type="project" value="TreeGrafter"/>
</dbReference>
<dbReference type="SMART" id="SM00220">
    <property type="entry name" value="S_TKc"/>
    <property type="match status" value="1"/>
</dbReference>
<comment type="catalytic activity">
    <reaction evidence="9">
        <text>L-seryl-[protein] + ATP = O-phospho-L-seryl-[protein] + ADP + H(+)</text>
        <dbReference type="Rhea" id="RHEA:17989"/>
        <dbReference type="Rhea" id="RHEA-COMP:9863"/>
        <dbReference type="Rhea" id="RHEA-COMP:11604"/>
        <dbReference type="ChEBI" id="CHEBI:15378"/>
        <dbReference type="ChEBI" id="CHEBI:29999"/>
        <dbReference type="ChEBI" id="CHEBI:30616"/>
        <dbReference type="ChEBI" id="CHEBI:83421"/>
        <dbReference type="ChEBI" id="CHEBI:456216"/>
        <dbReference type="EC" id="2.7.11.22"/>
    </reaction>
</comment>
<dbReference type="InterPro" id="IPR011009">
    <property type="entry name" value="Kinase-like_dom_sf"/>
</dbReference>
<keyword evidence="7 10" id="KW-0067">ATP-binding</keyword>
<comment type="similarity">
    <text evidence="1">Belongs to the protein kinase superfamily. CMGC Ser/Thr protein kinase family. CDC2/CDKX subfamily.</text>
</comment>